<dbReference type="AlphaFoldDB" id="A0A397V1S0"/>
<accession>A0A397V1S0</accession>
<reference evidence="1 2" key="1">
    <citation type="submission" date="2018-06" db="EMBL/GenBank/DDBJ databases">
        <title>Comparative genomics reveals the genomic features of Rhizophagus irregularis, R. cerebriforme, R. diaphanum and Gigaspora rosea, and their symbiotic lifestyle signature.</title>
        <authorList>
            <person name="Morin E."/>
            <person name="San Clemente H."/>
            <person name="Chen E.C.H."/>
            <person name="De La Providencia I."/>
            <person name="Hainaut M."/>
            <person name="Kuo A."/>
            <person name="Kohler A."/>
            <person name="Murat C."/>
            <person name="Tang N."/>
            <person name="Roy S."/>
            <person name="Loubradou J."/>
            <person name="Henrissat B."/>
            <person name="Grigoriev I.V."/>
            <person name="Corradi N."/>
            <person name="Roux C."/>
            <person name="Martin F.M."/>
        </authorList>
    </citation>
    <scope>NUCLEOTIDE SEQUENCE [LARGE SCALE GENOMIC DNA]</scope>
    <source>
        <strain evidence="1 2">DAOM 194757</strain>
    </source>
</reference>
<name>A0A397V1S0_9GLOM</name>
<keyword evidence="2" id="KW-1185">Reference proteome</keyword>
<proteinExistence type="predicted"/>
<protein>
    <submittedName>
        <fullName evidence="1">Uncharacterized protein</fullName>
    </submittedName>
</protein>
<organism evidence="1 2">
    <name type="scientific">Gigaspora rosea</name>
    <dbReference type="NCBI Taxonomy" id="44941"/>
    <lineage>
        <taxon>Eukaryota</taxon>
        <taxon>Fungi</taxon>
        <taxon>Fungi incertae sedis</taxon>
        <taxon>Mucoromycota</taxon>
        <taxon>Glomeromycotina</taxon>
        <taxon>Glomeromycetes</taxon>
        <taxon>Diversisporales</taxon>
        <taxon>Gigasporaceae</taxon>
        <taxon>Gigaspora</taxon>
    </lineage>
</organism>
<dbReference type="Proteomes" id="UP000266673">
    <property type="component" value="Unassembled WGS sequence"/>
</dbReference>
<sequence>MSISENKAIRYEDLEKVGYSIKKAANNLKSACSTLSKIFNTDKSFVKAIFPLATRMVRVVQDIMECYEVLSFDEFREEIGEYQAVDQLTDIKMTGLNTLEDELNRMIKNGEKRRSHYVKCKKTAAVIISSCRDYISIIPTCEGDLLSIRYDNIHENYFEEWLSKNNFKNPKSYLR</sequence>
<gene>
    <name evidence="1" type="ORF">C2G38_2191395</name>
</gene>
<evidence type="ECO:0000313" key="1">
    <source>
        <dbReference type="EMBL" id="RIB15871.1"/>
    </source>
</evidence>
<evidence type="ECO:0000313" key="2">
    <source>
        <dbReference type="Proteomes" id="UP000266673"/>
    </source>
</evidence>
<comment type="caution">
    <text evidence="1">The sequence shown here is derived from an EMBL/GenBank/DDBJ whole genome shotgun (WGS) entry which is preliminary data.</text>
</comment>
<dbReference type="EMBL" id="QKWP01000716">
    <property type="protein sequence ID" value="RIB15871.1"/>
    <property type="molecule type" value="Genomic_DNA"/>
</dbReference>
<dbReference type="OrthoDB" id="2360021at2759"/>